<name>A0A3S4JRQ7_CITKO</name>
<organism evidence="1 2">
    <name type="scientific">Citrobacter koseri</name>
    <name type="common">Citrobacter diversus</name>
    <dbReference type="NCBI Taxonomy" id="545"/>
    <lineage>
        <taxon>Bacteria</taxon>
        <taxon>Pseudomonadati</taxon>
        <taxon>Pseudomonadota</taxon>
        <taxon>Gammaproteobacteria</taxon>
        <taxon>Enterobacterales</taxon>
        <taxon>Enterobacteriaceae</taxon>
        <taxon>Citrobacter</taxon>
    </lineage>
</organism>
<evidence type="ECO:0000313" key="1">
    <source>
        <dbReference type="EMBL" id="VEB91909.1"/>
    </source>
</evidence>
<sequence>MREGSTEYAGNMYHGYASVTRELQVSVICTDEHKIRLFVDGPARQGQAWQFLTTARCRLK</sequence>
<proteinExistence type="predicted"/>
<reference evidence="1 2" key="1">
    <citation type="submission" date="2018-12" db="EMBL/GenBank/DDBJ databases">
        <authorList>
            <consortium name="Pathogen Informatics"/>
        </authorList>
    </citation>
    <scope>NUCLEOTIDE SEQUENCE [LARGE SCALE GENOMIC DNA]</scope>
    <source>
        <strain evidence="1 2">NCTC11075</strain>
    </source>
</reference>
<dbReference type="EMBL" id="LR134204">
    <property type="protein sequence ID" value="VEB91909.1"/>
    <property type="molecule type" value="Genomic_DNA"/>
</dbReference>
<protein>
    <submittedName>
        <fullName evidence="1">Uncharacterized protein</fullName>
    </submittedName>
</protein>
<dbReference type="AlphaFoldDB" id="A0A3S4JRQ7"/>
<dbReference type="Proteomes" id="UP000270272">
    <property type="component" value="Chromosome"/>
</dbReference>
<gene>
    <name evidence="1" type="ORF">NCTC11075_03160</name>
</gene>
<evidence type="ECO:0000313" key="2">
    <source>
        <dbReference type="Proteomes" id="UP000270272"/>
    </source>
</evidence>
<accession>A0A3S4JRQ7</accession>